<proteinExistence type="predicted"/>
<accession>A0A2H9T3A7</accession>
<comment type="caution">
    <text evidence="2">The sequence shown here is derived from an EMBL/GenBank/DDBJ whole genome shotgun (WGS) entry which is preliminary data.</text>
</comment>
<dbReference type="EMBL" id="NSIT01000417">
    <property type="protein sequence ID" value="PJE77712.1"/>
    <property type="molecule type" value="Genomic_DNA"/>
</dbReference>
<reference evidence="2" key="1">
    <citation type="journal article" date="2017" name="Appl. Environ. Microbiol.">
        <title>Molecular characterization of an Endozoicomonas-like organism causing infection in king scallop Pecten maximus L.</title>
        <authorList>
            <person name="Cano I."/>
            <person name="van Aerle R."/>
            <person name="Ross S."/>
            <person name="Verner-Jeffreys D.W."/>
            <person name="Paley R.K."/>
            <person name="Rimmer G."/>
            <person name="Ryder D."/>
            <person name="Hooper P."/>
            <person name="Stone D."/>
            <person name="Feist S.W."/>
        </authorList>
    </citation>
    <scope>NUCLEOTIDE SEQUENCE</scope>
</reference>
<keyword evidence="1" id="KW-0472">Membrane</keyword>
<dbReference type="AlphaFoldDB" id="A0A2H9T3A7"/>
<sequence>MKSRECSDTFFCLSIQQIPVGLFCTISSGLFCMISLGRSWQLDLNYYRPYCTTVIGVLIQSDVNKSHPGIHVPSLDPEYQSPVNISSQHWLEFLLHYGIFLQLIYYEHTRKCHYNIGIYLL</sequence>
<keyword evidence="1" id="KW-0812">Transmembrane</keyword>
<gene>
    <name evidence="2" type="ORF">CI610_03361</name>
</gene>
<keyword evidence="1" id="KW-1133">Transmembrane helix</keyword>
<feature type="transmembrane region" description="Helical" evidence="1">
    <location>
        <begin position="20"/>
        <end position="40"/>
    </location>
</feature>
<protein>
    <submittedName>
        <fullName evidence="2">Uncharacterized protein</fullName>
    </submittedName>
</protein>
<evidence type="ECO:0000256" key="1">
    <source>
        <dbReference type="SAM" id="Phobius"/>
    </source>
</evidence>
<evidence type="ECO:0000313" key="2">
    <source>
        <dbReference type="EMBL" id="PJE77712.1"/>
    </source>
</evidence>
<name>A0A2H9T3A7_9ZZZZ</name>
<organism evidence="2">
    <name type="scientific">invertebrate metagenome</name>
    <dbReference type="NCBI Taxonomy" id="1711999"/>
    <lineage>
        <taxon>unclassified sequences</taxon>
        <taxon>metagenomes</taxon>
        <taxon>organismal metagenomes</taxon>
    </lineage>
</organism>